<dbReference type="HOGENOM" id="CLU_007933_3_0_1"/>
<evidence type="ECO:0000313" key="5">
    <source>
        <dbReference type="Proteomes" id="UP000054279"/>
    </source>
</evidence>
<name>A0A0C9V5E5_SPHS4</name>
<protein>
    <submittedName>
        <fullName evidence="4">Glycoside hydrolase family 78 protein</fullName>
    </submittedName>
</protein>
<evidence type="ECO:0000256" key="1">
    <source>
        <dbReference type="SAM" id="SignalP"/>
    </source>
</evidence>
<feature type="domain" description="Alpha-L-rhamnosidase C-terminal" evidence="3">
    <location>
        <begin position="573"/>
        <end position="633"/>
    </location>
</feature>
<keyword evidence="4" id="KW-0378">Hydrolase</keyword>
<dbReference type="InterPro" id="IPR008928">
    <property type="entry name" value="6-hairpin_glycosidase_sf"/>
</dbReference>
<feature type="signal peptide" evidence="1">
    <location>
        <begin position="1"/>
        <end position="17"/>
    </location>
</feature>
<reference evidence="4 5" key="1">
    <citation type="submission" date="2014-06" db="EMBL/GenBank/DDBJ databases">
        <title>Evolutionary Origins and Diversification of the Mycorrhizal Mutualists.</title>
        <authorList>
            <consortium name="DOE Joint Genome Institute"/>
            <consortium name="Mycorrhizal Genomics Consortium"/>
            <person name="Kohler A."/>
            <person name="Kuo A."/>
            <person name="Nagy L.G."/>
            <person name="Floudas D."/>
            <person name="Copeland A."/>
            <person name="Barry K.W."/>
            <person name="Cichocki N."/>
            <person name="Veneault-Fourrey C."/>
            <person name="LaButti K."/>
            <person name="Lindquist E.A."/>
            <person name="Lipzen A."/>
            <person name="Lundell T."/>
            <person name="Morin E."/>
            <person name="Murat C."/>
            <person name="Riley R."/>
            <person name="Ohm R."/>
            <person name="Sun H."/>
            <person name="Tunlid A."/>
            <person name="Henrissat B."/>
            <person name="Grigoriev I.V."/>
            <person name="Hibbett D.S."/>
            <person name="Martin F."/>
        </authorList>
    </citation>
    <scope>NUCLEOTIDE SEQUENCE [LARGE SCALE GENOMIC DNA]</scope>
    <source>
        <strain evidence="4 5">SS14</strain>
    </source>
</reference>
<evidence type="ECO:0000313" key="4">
    <source>
        <dbReference type="EMBL" id="KIJ42129.1"/>
    </source>
</evidence>
<dbReference type="Gene3D" id="1.50.10.10">
    <property type="match status" value="1"/>
</dbReference>
<keyword evidence="5" id="KW-1185">Reference proteome</keyword>
<dbReference type="PANTHER" id="PTHR34987:SF6">
    <property type="entry name" value="ALPHA-L-RHAMNOSIDASE SIX-HAIRPIN GLYCOSIDASE DOMAIN-CONTAINING PROTEIN"/>
    <property type="match status" value="1"/>
</dbReference>
<gene>
    <name evidence="4" type="ORF">M422DRAFT_171535</name>
</gene>
<dbReference type="EMBL" id="KN837132">
    <property type="protein sequence ID" value="KIJ42129.1"/>
    <property type="molecule type" value="Genomic_DNA"/>
</dbReference>
<dbReference type="Pfam" id="PF17390">
    <property type="entry name" value="Bac_rhamnosid_C"/>
    <property type="match status" value="1"/>
</dbReference>
<dbReference type="Proteomes" id="UP000054279">
    <property type="component" value="Unassembled WGS sequence"/>
</dbReference>
<proteinExistence type="predicted"/>
<dbReference type="InterPro" id="IPR035396">
    <property type="entry name" value="Bac_rhamnosid6H"/>
</dbReference>
<dbReference type="InterPro" id="IPR012341">
    <property type="entry name" value="6hp_glycosidase-like_sf"/>
</dbReference>
<evidence type="ECO:0000259" key="2">
    <source>
        <dbReference type="Pfam" id="PF17389"/>
    </source>
</evidence>
<dbReference type="AlphaFoldDB" id="A0A0C9V5E5"/>
<feature type="domain" description="Alpha-L-rhamnosidase six-hairpin glycosidase" evidence="2">
    <location>
        <begin position="238"/>
        <end position="455"/>
    </location>
</feature>
<dbReference type="InterPro" id="IPR035398">
    <property type="entry name" value="Bac_rhamnosid_C"/>
</dbReference>
<keyword evidence="1" id="KW-0732">Signal</keyword>
<dbReference type="GO" id="GO:0005975">
    <property type="term" value="P:carbohydrate metabolic process"/>
    <property type="evidence" value="ECO:0007669"/>
    <property type="project" value="InterPro"/>
</dbReference>
<organism evidence="4 5">
    <name type="scientific">Sphaerobolus stellatus (strain SS14)</name>
    <dbReference type="NCBI Taxonomy" id="990650"/>
    <lineage>
        <taxon>Eukaryota</taxon>
        <taxon>Fungi</taxon>
        <taxon>Dikarya</taxon>
        <taxon>Basidiomycota</taxon>
        <taxon>Agaricomycotina</taxon>
        <taxon>Agaricomycetes</taxon>
        <taxon>Phallomycetidae</taxon>
        <taxon>Geastrales</taxon>
        <taxon>Sphaerobolaceae</taxon>
        <taxon>Sphaerobolus</taxon>
    </lineage>
</organism>
<dbReference type="GO" id="GO:0016787">
    <property type="term" value="F:hydrolase activity"/>
    <property type="evidence" value="ECO:0007669"/>
    <property type="project" value="UniProtKB-KW"/>
</dbReference>
<dbReference type="Pfam" id="PF17389">
    <property type="entry name" value="Bac_rhamnosid6H"/>
    <property type="match status" value="1"/>
</dbReference>
<sequence length="664" mass="71567">MPRSFLILFFFIGFSFGVAPKGPWDGFNLAPSSKVVRPIAVKKTQGTVTSSSKLLGNETNSFATIEGESWITLDFGGEVGGIVSLTLGPNSPNASLSLAFTESPLFIGPISDDSVVPTASNSYDGALALPSPLPTGTWTMPPERQRGGFRYLTISSTSQEAVIVGNISAMITFMPHWEDLRAYTGYFYAPGEDLLTKAWYSGAYTVQTDTIPVNAGRQPSSPPGTWLNNATIGFHSPILVDGAKRDRTVWPGDMNIAVPTEFVSTFDLMPARNGLEILFSEMEPGTGRLPYSGKRPAINAGYVSDAYHAHTLIGVHTYWLYSGDLDWVQTVWANYSQAVGYLAGRVDESGLLDVLGTNDWGRVGATGHNAPANALYNRVLNTATELANALNETSVAAIWAQNATIHKQHFNDLLWDDAAGLYRDNETTTLHPEDGNSFAILYNLTLNDTQAQRISEGLTGNWNELGPVTPELADTIAPFVAGFELQAHFVANEDDRALELIRRTWGYMLTTNLSVQSTLLEGFTTNGSLLYRSADGYNFDAAYTSHAHGWSTGATSALTFYVLGLTVTSPQGKTWQVAPHPGQLNAVEGGFTTGLGWFGVKWSVTSGNHTITLNLDIPEGTSGTVIIPGTNGRILSMDGTEINRSNGIMENIPGGKHVVVGIMQ</sequence>
<dbReference type="Gene3D" id="2.60.420.10">
    <property type="entry name" value="Maltose phosphorylase, domain 3"/>
    <property type="match status" value="1"/>
</dbReference>
<dbReference type="SUPFAM" id="SSF48208">
    <property type="entry name" value="Six-hairpin glycosidases"/>
    <property type="match status" value="1"/>
</dbReference>
<dbReference type="PANTHER" id="PTHR34987">
    <property type="entry name" value="C, PUTATIVE (AFU_ORTHOLOGUE AFUA_3G02880)-RELATED"/>
    <property type="match status" value="1"/>
</dbReference>
<feature type="chain" id="PRO_5002204492" evidence="1">
    <location>
        <begin position="18"/>
        <end position="664"/>
    </location>
</feature>
<accession>A0A0C9V5E5</accession>
<dbReference type="OrthoDB" id="10036721at2759"/>
<evidence type="ECO:0000259" key="3">
    <source>
        <dbReference type="Pfam" id="PF17390"/>
    </source>
</evidence>